<dbReference type="eggNOG" id="COG0224">
    <property type="taxonomic scope" value="Bacteria"/>
</dbReference>
<dbReference type="Gene3D" id="3.40.1380.10">
    <property type="match status" value="1"/>
</dbReference>
<dbReference type="HOGENOM" id="CLU_050669_0_1_10"/>
<evidence type="ECO:0000256" key="7">
    <source>
        <dbReference type="ARBA" id="ARBA00023136"/>
    </source>
</evidence>
<dbReference type="HAMAP" id="MF_00815">
    <property type="entry name" value="ATP_synth_gamma_bact"/>
    <property type="match status" value="1"/>
</dbReference>
<keyword evidence="6 10" id="KW-0406">Ion transport</keyword>
<evidence type="ECO:0000256" key="8">
    <source>
        <dbReference type="ARBA" id="ARBA00023196"/>
    </source>
</evidence>
<dbReference type="Pfam" id="PF00231">
    <property type="entry name" value="ATP-synt"/>
    <property type="match status" value="1"/>
</dbReference>
<dbReference type="Gene3D" id="1.10.287.80">
    <property type="entry name" value="ATP synthase, gamma subunit, helix hairpin domain"/>
    <property type="match status" value="2"/>
</dbReference>
<dbReference type="AlphaFoldDB" id="E6SUV4"/>
<dbReference type="CDD" id="cd12151">
    <property type="entry name" value="F1-ATPase_gamma"/>
    <property type="match status" value="1"/>
</dbReference>
<dbReference type="GO" id="GO:0046933">
    <property type="term" value="F:proton-transporting ATP synthase activity, rotational mechanism"/>
    <property type="evidence" value="ECO:0007669"/>
    <property type="project" value="UniProtKB-UniRule"/>
</dbReference>
<name>E6SUV4_BACT6</name>
<gene>
    <name evidence="10" type="primary">atpG</name>
    <name evidence="11" type="ordered locus">Bache_2484</name>
</gene>
<evidence type="ECO:0000256" key="4">
    <source>
        <dbReference type="ARBA" id="ARBA00022448"/>
    </source>
</evidence>
<dbReference type="PANTHER" id="PTHR11693:SF22">
    <property type="entry name" value="ATP SYNTHASE SUBUNIT GAMMA, MITOCHONDRIAL"/>
    <property type="match status" value="1"/>
</dbReference>
<dbReference type="SUPFAM" id="SSF52943">
    <property type="entry name" value="ATP synthase (F1-ATPase), gamma subunit"/>
    <property type="match status" value="1"/>
</dbReference>
<dbReference type="InterPro" id="IPR000131">
    <property type="entry name" value="ATP_synth_F1_gsu"/>
</dbReference>
<accession>E6SUV4</accession>
<evidence type="ECO:0000256" key="5">
    <source>
        <dbReference type="ARBA" id="ARBA00022781"/>
    </source>
</evidence>
<comment type="subcellular location">
    <subcellularLocation>
        <location evidence="10">Cell inner membrane</location>
        <topology evidence="10">Peripheral membrane protein</topology>
    </subcellularLocation>
    <subcellularLocation>
        <location evidence="2">Membrane</location>
        <topology evidence="2">Peripheral membrane protein</topology>
    </subcellularLocation>
</comment>
<dbReference type="Proteomes" id="UP000008630">
    <property type="component" value="Chromosome"/>
</dbReference>
<keyword evidence="8 10" id="KW-0139">CF(1)</keyword>
<sequence length="314" mass="35264">MCLKNYNDTFSSKFKINGMASLKEVKNRISSVKSTRQITSAMKMVASAKLHKAQGRIESMLPYQRKLNEILTNFLRTDTSFESPYTEIRPVIKVAIVAFSSNSSLCGAYNSNVAKMLERTLADYRSLGKENILIYPVGKKVEEAVKKLGYVPQGSYQVMADKPSYVEAYELAGRLMKEFVGRRIDRVELIYHHFKSMGTQVLLRENYLPIDLTQVAEEAAETVPENSRSFNNDYIVEPSIGQLIAELLPKVLSQKIFTVLLDSGASEHAARTLAMQTATDNANELIQDLTKQYNKSRQQAITNELLDIIGGSLK</sequence>
<comment type="function">
    <text evidence="1 10">Produces ATP from ADP in the presence of a proton gradient across the membrane. The gamma chain is believed to be important in regulating ATPase activity and the flow of protons through the CF(0) complex.</text>
</comment>
<dbReference type="PRINTS" id="PR00126">
    <property type="entry name" value="ATPASEGAMMA"/>
</dbReference>
<evidence type="ECO:0000256" key="10">
    <source>
        <dbReference type="HAMAP-Rule" id="MF_00815"/>
    </source>
</evidence>
<dbReference type="EMBL" id="CP002352">
    <property type="protein sequence ID" value="ADV44449.1"/>
    <property type="molecule type" value="Genomic_DNA"/>
</dbReference>
<dbReference type="GO" id="GO:0005524">
    <property type="term" value="F:ATP binding"/>
    <property type="evidence" value="ECO:0007669"/>
    <property type="project" value="UniProtKB-UniRule"/>
</dbReference>
<keyword evidence="4 10" id="KW-0813">Transport</keyword>
<dbReference type="PANTHER" id="PTHR11693">
    <property type="entry name" value="ATP SYNTHASE GAMMA CHAIN"/>
    <property type="match status" value="1"/>
</dbReference>
<dbReference type="InterPro" id="IPR035968">
    <property type="entry name" value="ATP_synth_F1_ATPase_gsu"/>
</dbReference>
<dbReference type="KEGG" id="bhl:Bache_2484"/>
<keyword evidence="9 10" id="KW-0066">ATP synthesis</keyword>
<dbReference type="NCBIfam" id="TIGR01146">
    <property type="entry name" value="ATPsyn_F1gamma"/>
    <property type="match status" value="1"/>
</dbReference>
<keyword evidence="10" id="KW-0997">Cell inner membrane</keyword>
<evidence type="ECO:0000313" key="12">
    <source>
        <dbReference type="Proteomes" id="UP000008630"/>
    </source>
</evidence>
<keyword evidence="10" id="KW-1003">Cell membrane</keyword>
<dbReference type="STRING" id="693979.Bache_2484"/>
<organism evidence="11 12">
    <name type="scientific">Bacteroides helcogenes (strain ATCC 35417 / DSM 20613 / JCM 6297 / CCUG 15421 / P 36-108)</name>
    <dbReference type="NCBI Taxonomy" id="693979"/>
    <lineage>
        <taxon>Bacteria</taxon>
        <taxon>Pseudomonadati</taxon>
        <taxon>Bacteroidota</taxon>
        <taxon>Bacteroidia</taxon>
        <taxon>Bacteroidales</taxon>
        <taxon>Bacteroidaceae</taxon>
        <taxon>Bacteroides</taxon>
    </lineage>
</organism>
<dbReference type="NCBIfam" id="NF009959">
    <property type="entry name" value="PRK13426.1"/>
    <property type="match status" value="1"/>
</dbReference>
<evidence type="ECO:0000256" key="3">
    <source>
        <dbReference type="ARBA" id="ARBA00007681"/>
    </source>
</evidence>
<evidence type="ECO:0000256" key="9">
    <source>
        <dbReference type="ARBA" id="ARBA00023310"/>
    </source>
</evidence>
<evidence type="ECO:0000256" key="2">
    <source>
        <dbReference type="ARBA" id="ARBA00004170"/>
    </source>
</evidence>
<comment type="similarity">
    <text evidence="3 10">Belongs to the ATPase gamma chain family.</text>
</comment>
<proteinExistence type="inferred from homology"/>
<comment type="subunit">
    <text evidence="10">F-type ATPases have 2 components, CF(1) - the catalytic core - and CF(0) - the membrane proton channel. CF(1) has five subunits: alpha(3), beta(3), gamma(1), delta(1), epsilon(1). CF(0) has three main subunits: a, b and c.</text>
</comment>
<keyword evidence="7 10" id="KW-0472">Membrane</keyword>
<reference key="1">
    <citation type="submission" date="2010-11" db="EMBL/GenBank/DDBJ databases">
        <title>The complete genome of Bacteroides helcogenes P 36-108.</title>
        <authorList>
            <consortium name="US DOE Joint Genome Institute (JGI-PGF)"/>
            <person name="Lucas S."/>
            <person name="Copeland A."/>
            <person name="Lapidus A."/>
            <person name="Bruce D."/>
            <person name="Goodwin L."/>
            <person name="Pitluck S."/>
            <person name="Kyrpides N."/>
            <person name="Mavromatis K."/>
            <person name="Ivanova N."/>
            <person name="Zeytun A."/>
            <person name="Brettin T."/>
            <person name="Detter J.C."/>
            <person name="Tapia R."/>
            <person name="Han C."/>
            <person name="Land M."/>
            <person name="Hauser L."/>
            <person name="Markowitz V."/>
            <person name="Cheng J.-F."/>
            <person name="Hugenholtz P."/>
            <person name="Woyke T."/>
            <person name="Wu D."/>
            <person name="Gronow S."/>
            <person name="Wellnitz S."/>
            <person name="Brambilla E."/>
            <person name="Klenk H.-P."/>
            <person name="Eisen J.A."/>
        </authorList>
    </citation>
    <scope>NUCLEOTIDE SEQUENCE</scope>
    <source>
        <strain>P 36-108</strain>
    </source>
</reference>
<keyword evidence="12" id="KW-1185">Reference proteome</keyword>
<evidence type="ECO:0000313" key="11">
    <source>
        <dbReference type="EMBL" id="ADV44449.1"/>
    </source>
</evidence>
<evidence type="ECO:0000256" key="1">
    <source>
        <dbReference type="ARBA" id="ARBA00003456"/>
    </source>
</evidence>
<evidence type="ECO:0000256" key="6">
    <source>
        <dbReference type="ARBA" id="ARBA00023065"/>
    </source>
</evidence>
<protein>
    <recommendedName>
        <fullName evidence="10">ATP synthase gamma chain</fullName>
    </recommendedName>
    <alternativeName>
        <fullName evidence="10">ATP synthase F1 sector gamma subunit</fullName>
    </alternativeName>
    <alternativeName>
        <fullName evidence="10">F-ATPase gamma subunit</fullName>
    </alternativeName>
</protein>
<dbReference type="GO" id="GO:0042777">
    <property type="term" value="P:proton motive force-driven plasma membrane ATP synthesis"/>
    <property type="evidence" value="ECO:0007669"/>
    <property type="project" value="UniProtKB-UniRule"/>
</dbReference>
<reference evidence="11 12" key="2">
    <citation type="journal article" date="2011" name="Stand. Genomic Sci.">
        <title>Complete genome sequence of Bacteroides helcogenes type strain (P 36-108).</title>
        <authorList>
            <person name="Pati A."/>
            <person name="Gronow S."/>
            <person name="Zeytun A."/>
            <person name="Lapidus A."/>
            <person name="Nolan M."/>
            <person name="Hammon N."/>
            <person name="Deshpande S."/>
            <person name="Cheng J.F."/>
            <person name="Tapia R."/>
            <person name="Han C."/>
            <person name="Goodwin L."/>
            <person name="Pitluck S."/>
            <person name="Liolios K."/>
            <person name="Pagani I."/>
            <person name="Ivanova N."/>
            <person name="Mavromatis K."/>
            <person name="Chen A."/>
            <person name="Palaniappan K."/>
            <person name="Land M."/>
            <person name="Hauser L."/>
            <person name="Chang Y.J."/>
            <person name="Jeffries C.D."/>
            <person name="Detter J.C."/>
            <person name="Brambilla E."/>
            <person name="Rohde M."/>
            <person name="Goker M."/>
            <person name="Woyke T."/>
            <person name="Bristow J."/>
            <person name="Eisen J.A."/>
            <person name="Markowitz V."/>
            <person name="Hugenholtz P."/>
            <person name="Kyrpides N.C."/>
            <person name="Klenk H.P."/>
            <person name="Lucas S."/>
        </authorList>
    </citation>
    <scope>NUCLEOTIDE SEQUENCE [LARGE SCALE GENOMIC DNA]</scope>
    <source>
        <strain evidence="12">ATCC 35417 / DSM 20613 / JCM 6297 / CCUG 15421 / P 36-108</strain>
    </source>
</reference>
<dbReference type="GO" id="GO:0045259">
    <property type="term" value="C:proton-transporting ATP synthase complex"/>
    <property type="evidence" value="ECO:0007669"/>
    <property type="project" value="UniProtKB-KW"/>
</dbReference>
<keyword evidence="5 10" id="KW-0375">Hydrogen ion transport</keyword>
<dbReference type="GO" id="GO:0005886">
    <property type="term" value="C:plasma membrane"/>
    <property type="evidence" value="ECO:0007669"/>
    <property type="project" value="UniProtKB-SubCell"/>
</dbReference>